<reference evidence="1" key="1">
    <citation type="submission" date="2021-06" db="EMBL/GenBank/DDBJ databases">
        <title>Parelaphostrongylus tenuis whole genome reference sequence.</title>
        <authorList>
            <person name="Garwood T.J."/>
            <person name="Larsen P.A."/>
            <person name="Fountain-Jones N.M."/>
            <person name="Garbe J.R."/>
            <person name="Macchietto M.G."/>
            <person name="Kania S.A."/>
            <person name="Gerhold R.W."/>
            <person name="Richards J.E."/>
            <person name="Wolf T.M."/>
        </authorList>
    </citation>
    <scope>NUCLEOTIDE SEQUENCE</scope>
    <source>
        <strain evidence="1">MNPRO001-30</strain>
        <tissue evidence="1">Meninges</tissue>
    </source>
</reference>
<protein>
    <submittedName>
        <fullName evidence="1">Uncharacterized protein</fullName>
    </submittedName>
</protein>
<name>A0AAD5QWE1_PARTN</name>
<sequence>MKACQDLTYSKLANILRYGAGKRPPKRCVRFYAIDLGKQHAGTAGCGHHSDQSTFKESEGINTLKRINLLFSVFTALISVQA</sequence>
<accession>A0AAD5QWE1</accession>
<gene>
    <name evidence="1" type="ORF">KIN20_023892</name>
</gene>
<keyword evidence="2" id="KW-1185">Reference proteome</keyword>
<dbReference type="EMBL" id="JAHQIW010004833">
    <property type="protein sequence ID" value="KAJ1363927.1"/>
    <property type="molecule type" value="Genomic_DNA"/>
</dbReference>
<evidence type="ECO:0000313" key="2">
    <source>
        <dbReference type="Proteomes" id="UP001196413"/>
    </source>
</evidence>
<organism evidence="1 2">
    <name type="scientific">Parelaphostrongylus tenuis</name>
    <name type="common">Meningeal worm</name>
    <dbReference type="NCBI Taxonomy" id="148309"/>
    <lineage>
        <taxon>Eukaryota</taxon>
        <taxon>Metazoa</taxon>
        <taxon>Ecdysozoa</taxon>
        <taxon>Nematoda</taxon>
        <taxon>Chromadorea</taxon>
        <taxon>Rhabditida</taxon>
        <taxon>Rhabditina</taxon>
        <taxon>Rhabditomorpha</taxon>
        <taxon>Strongyloidea</taxon>
        <taxon>Metastrongylidae</taxon>
        <taxon>Parelaphostrongylus</taxon>
    </lineage>
</organism>
<proteinExistence type="predicted"/>
<dbReference type="Proteomes" id="UP001196413">
    <property type="component" value="Unassembled WGS sequence"/>
</dbReference>
<evidence type="ECO:0000313" key="1">
    <source>
        <dbReference type="EMBL" id="KAJ1363927.1"/>
    </source>
</evidence>
<comment type="caution">
    <text evidence="1">The sequence shown here is derived from an EMBL/GenBank/DDBJ whole genome shotgun (WGS) entry which is preliminary data.</text>
</comment>
<dbReference type="AlphaFoldDB" id="A0AAD5QWE1"/>